<keyword evidence="3" id="KW-0804">Transcription</keyword>
<keyword evidence="1" id="KW-0805">Transcription regulation</keyword>
<gene>
    <name evidence="5" type="ORF">AS189_00975</name>
</gene>
<dbReference type="PROSITE" id="PS50932">
    <property type="entry name" value="HTH_LACI_2"/>
    <property type="match status" value="1"/>
</dbReference>
<dbReference type="Proteomes" id="UP000059574">
    <property type="component" value="Chromosome"/>
</dbReference>
<dbReference type="PANTHER" id="PTHR30146">
    <property type="entry name" value="LACI-RELATED TRANSCRIPTIONAL REPRESSOR"/>
    <property type="match status" value="1"/>
</dbReference>
<dbReference type="SUPFAM" id="SSF47413">
    <property type="entry name" value="lambda repressor-like DNA-binding domains"/>
    <property type="match status" value="1"/>
</dbReference>
<dbReference type="Pfam" id="PF13377">
    <property type="entry name" value="Peripla_BP_3"/>
    <property type="match status" value="1"/>
</dbReference>
<evidence type="ECO:0000256" key="1">
    <source>
        <dbReference type="ARBA" id="ARBA00023015"/>
    </source>
</evidence>
<dbReference type="GO" id="GO:0000976">
    <property type="term" value="F:transcription cis-regulatory region binding"/>
    <property type="evidence" value="ECO:0007669"/>
    <property type="project" value="TreeGrafter"/>
</dbReference>
<reference evidence="6" key="1">
    <citation type="submission" date="2015-11" db="EMBL/GenBank/DDBJ databases">
        <authorList>
            <person name="Kumar R."/>
            <person name="Singh D."/>
            <person name="Swarnkar M.K."/>
            <person name="Singh A.K."/>
            <person name="Kumar S."/>
        </authorList>
    </citation>
    <scope>NUCLEOTIDE SEQUENCE [LARGE SCALE GENOMIC DNA]</scope>
    <source>
        <strain evidence="6">ERGS4:06</strain>
    </source>
</reference>
<evidence type="ECO:0000256" key="3">
    <source>
        <dbReference type="ARBA" id="ARBA00023163"/>
    </source>
</evidence>
<dbReference type="InterPro" id="IPR046335">
    <property type="entry name" value="LacI/GalR-like_sensor"/>
</dbReference>
<keyword evidence="2" id="KW-0238">DNA-binding</keyword>
<organism evidence="5 6">
    <name type="scientific">Arthrobacter alpinus</name>
    <dbReference type="NCBI Taxonomy" id="656366"/>
    <lineage>
        <taxon>Bacteria</taxon>
        <taxon>Bacillati</taxon>
        <taxon>Actinomycetota</taxon>
        <taxon>Actinomycetes</taxon>
        <taxon>Micrococcales</taxon>
        <taxon>Micrococcaceae</taxon>
        <taxon>Arthrobacter</taxon>
    </lineage>
</organism>
<dbReference type="InterPro" id="IPR000843">
    <property type="entry name" value="HTH_LacI"/>
</dbReference>
<evidence type="ECO:0000313" key="6">
    <source>
        <dbReference type="Proteomes" id="UP000059574"/>
    </source>
</evidence>
<dbReference type="SMART" id="SM00354">
    <property type="entry name" value="HTH_LACI"/>
    <property type="match status" value="1"/>
</dbReference>
<dbReference type="AlphaFoldDB" id="A0A0S2LW10"/>
<dbReference type="Gene3D" id="3.40.50.2300">
    <property type="match status" value="2"/>
</dbReference>
<reference evidence="5 6" key="2">
    <citation type="journal article" date="2016" name="J. Biotechnol.">
        <title>Complete genome sequence of Arthrobacter alpinus ERGS4:06, a yellow pigmented bacterium tolerant to cold and radiations isolated from Sikkim Himalaya.</title>
        <authorList>
            <person name="Kumar R."/>
            <person name="Singh D."/>
            <person name="Swarnkar M.K."/>
            <person name="Singh A.K."/>
            <person name="Kumar S."/>
        </authorList>
    </citation>
    <scope>NUCLEOTIDE SEQUENCE [LARGE SCALE GENOMIC DNA]</scope>
    <source>
        <strain evidence="5 6">ERGS4:06</strain>
    </source>
</reference>
<protein>
    <recommendedName>
        <fullName evidence="4">HTH lacI-type domain-containing protein</fullName>
    </recommendedName>
</protein>
<dbReference type="CDD" id="cd06267">
    <property type="entry name" value="PBP1_LacI_sugar_binding-like"/>
    <property type="match status" value="1"/>
</dbReference>
<evidence type="ECO:0000256" key="2">
    <source>
        <dbReference type="ARBA" id="ARBA00023125"/>
    </source>
</evidence>
<dbReference type="CDD" id="cd01392">
    <property type="entry name" value="HTH_LacI"/>
    <property type="match status" value="1"/>
</dbReference>
<dbReference type="InterPro" id="IPR010982">
    <property type="entry name" value="Lambda_DNA-bd_dom_sf"/>
</dbReference>
<dbReference type="InterPro" id="IPR028082">
    <property type="entry name" value="Peripla_BP_I"/>
</dbReference>
<dbReference type="Pfam" id="PF00356">
    <property type="entry name" value="LacI"/>
    <property type="match status" value="1"/>
</dbReference>
<sequence>MSISGAPQAGKVTISDLAHRLGISKASVSYALNGQSGVSEATRARVLALAGELGWYPSSSARALSHSRTDSVGIVLFRDPEQIGAEPFYMSILAGIEGVLGAHDMNLLLRMVDPGAVPDERMRDLAVYERWAGEGRVDGVILFDHVRDDPRPPLLDRFRMPYVRLGAGPDVLPSVRNSNVTVSQAVDAATVVEALRERGHRHIAVVSGPAGLVHEEQKTEHLSSHAASLGMTVVKCRSDYTADDGGTATIAVMAGLVPGSPEFPTAIVYGNDLMAVGGLQALKRLNLSVPGHVSVISWDDSILCRLSSPGLSALSRSVSEFGKNAAQLLLELIAGHEPRNIQARPGVLQARESLGRNLL</sequence>
<dbReference type="EMBL" id="CP013200">
    <property type="protein sequence ID" value="ALO65323.1"/>
    <property type="molecule type" value="Genomic_DNA"/>
</dbReference>
<dbReference type="SUPFAM" id="SSF53822">
    <property type="entry name" value="Periplasmic binding protein-like I"/>
    <property type="match status" value="1"/>
</dbReference>
<dbReference type="PANTHER" id="PTHR30146:SF155">
    <property type="entry name" value="ALANINE RACEMASE"/>
    <property type="match status" value="1"/>
</dbReference>
<dbReference type="OrthoDB" id="1938857at2"/>
<evidence type="ECO:0000259" key="4">
    <source>
        <dbReference type="PROSITE" id="PS50932"/>
    </source>
</evidence>
<dbReference type="RefSeq" id="WP_062285654.1">
    <property type="nucleotide sequence ID" value="NZ_CP013200.1"/>
</dbReference>
<feature type="domain" description="HTH lacI-type" evidence="4">
    <location>
        <begin position="12"/>
        <end position="66"/>
    </location>
</feature>
<accession>A0A0S2LW10</accession>
<dbReference type="Gene3D" id="1.10.260.40">
    <property type="entry name" value="lambda repressor-like DNA-binding domains"/>
    <property type="match status" value="1"/>
</dbReference>
<evidence type="ECO:0000313" key="5">
    <source>
        <dbReference type="EMBL" id="ALO65323.1"/>
    </source>
</evidence>
<name>A0A0S2LW10_9MICC</name>
<dbReference type="GO" id="GO:0003700">
    <property type="term" value="F:DNA-binding transcription factor activity"/>
    <property type="evidence" value="ECO:0007669"/>
    <property type="project" value="TreeGrafter"/>
</dbReference>
<proteinExistence type="predicted"/>